<sequence>MKKAVHFGAGNIGRGFIGLLLSLSDYEVVFIDVDDDVISKLNQKNSYQVLEVGGREEKEYQVDHVRGVNAKEEENIAAEIKDADLVTAAVGPANLEYIAPAIAQGIKKRFAADNLDYLNIIACENAVQASTKLQEYVYEKLDEAEQEQANDYIGFPDSAVDRIVPPQETEGLTVKVEPFKEWIVDETQFKGEIPEIEGMDLTDNLLAFVERKIFTLNTGHAATAYLGYYKGYQYIHEAIKDEEIYQTVKDALLESGRTLIKEYGFAEKTHQQYIDKILKRFKNPALQDSVSRVGRDPIRKLGPEDRLVKPALRALKMNIFPIGLRKCIAAGLLFAPEGDDEAQEIQTMIKKDGVEKALEEVTEIEANSLLGKDIIRTYNKLKDSNSLGDKIIS</sequence>
<evidence type="ECO:0000256" key="6">
    <source>
        <dbReference type="ARBA" id="ARBA00048615"/>
    </source>
</evidence>
<dbReference type="EC" id="1.1.1.17" evidence="2 7"/>
<dbReference type="GO" id="GO:0019592">
    <property type="term" value="P:mannitol catabolic process"/>
    <property type="evidence" value="ECO:0007669"/>
    <property type="project" value="TreeGrafter"/>
</dbReference>
<dbReference type="InterPro" id="IPR023028">
    <property type="entry name" value="Mannitol_1_phos_5_DH"/>
</dbReference>
<keyword evidence="4 7" id="KW-0560">Oxidoreductase</keyword>
<dbReference type="Pfam" id="PF08125">
    <property type="entry name" value="Mannitol_dh_C"/>
    <property type="match status" value="1"/>
</dbReference>
<dbReference type="InterPro" id="IPR008927">
    <property type="entry name" value="6-PGluconate_DH-like_C_sf"/>
</dbReference>
<dbReference type="Proteomes" id="UP000774000">
    <property type="component" value="Unassembled WGS sequence"/>
</dbReference>
<feature type="domain" description="Mannitol dehydrogenase C-terminal" evidence="9">
    <location>
        <begin position="204"/>
        <end position="381"/>
    </location>
</feature>
<dbReference type="HAMAP" id="MF_00196">
    <property type="entry name" value="Mannitol_dehydrog"/>
    <property type="match status" value="1"/>
</dbReference>
<evidence type="ECO:0000256" key="3">
    <source>
        <dbReference type="ARBA" id="ARBA00016219"/>
    </source>
</evidence>
<dbReference type="EMBL" id="JAFBDQ010000021">
    <property type="protein sequence ID" value="MBM7557961.1"/>
    <property type="molecule type" value="Genomic_DNA"/>
</dbReference>
<evidence type="ECO:0000256" key="7">
    <source>
        <dbReference type="HAMAP-Rule" id="MF_00196"/>
    </source>
</evidence>
<dbReference type="InterPro" id="IPR013131">
    <property type="entry name" value="Mannitol_DH_N"/>
</dbReference>
<dbReference type="InterPro" id="IPR013328">
    <property type="entry name" value="6PGD_dom2"/>
</dbReference>
<dbReference type="Pfam" id="PF01232">
    <property type="entry name" value="Mannitol_dh"/>
    <property type="match status" value="1"/>
</dbReference>
<feature type="domain" description="Mannitol dehydrogenase N-terminal" evidence="8">
    <location>
        <begin position="3"/>
        <end position="198"/>
    </location>
</feature>
<dbReference type="InterPro" id="IPR036291">
    <property type="entry name" value="NAD(P)-bd_dom_sf"/>
</dbReference>
<evidence type="ECO:0000259" key="9">
    <source>
        <dbReference type="Pfam" id="PF08125"/>
    </source>
</evidence>
<dbReference type="Gene3D" id="1.10.1040.10">
    <property type="entry name" value="N-(1-d-carboxylethyl)-l-norvaline Dehydrogenase, domain 2"/>
    <property type="match status" value="1"/>
</dbReference>
<evidence type="ECO:0000256" key="2">
    <source>
        <dbReference type="ARBA" id="ARBA00012939"/>
    </source>
</evidence>
<reference evidence="10" key="1">
    <citation type="submission" date="2021-01" db="EMBL/GenBank/DDBJ databases">
        <title>Genomic Encyclopedia of Type Strains, Phase IV (KMG-IV): sequencing the most valuable type-strain genomes for metagenomic binning, comparative biology and taxonomic classification.</title>
        <authorList>
            <person name="Goeker M."/>
        </authorList>
    </citation>
    <scope>NUCLEOTIDE SEQUENCE</scope>
    <source>
        <strain evidence="10">DSM 23230</strain>
    </source>
</reference>
<dbReference type="SUPFAM" id="SSF51735">
    <property type="entry name" value="NAD(P)-binding Rossmann-fold domains"/>
    <property type="match status" value="1"/>
</dbReference>
<dbReference type="InterPro" id="IPR000669">
    <property type="entry name" value="Mannitol_DH"/>
</dbReference>
<dbReference type="NCBIfam" id="NF002647">
    <property type="entry name" value="PRK02318.1-3"/>
    <property type="match status" value="1"/>
</dbReference>
<accession>A0A939BT79</accession>
<evidence type="ECO:0000256" key="5">
    <source>
        <dbReference type="ARBA" id="ARBA00023027"/>
    </source>
</evidence>
<dbReference type="PRINTS" id="PR00084">
    <property type="entry name" value="MTLDHDRGNASE"/>
</dbReference>
<dbReference type="NCBIfam" id="NF002650">
    <property type="entry name" value="PRK02318.2-2"/>
    <property type="match status" value="1"/>
</dbReference>
<evidence type="ECO:0000313" key="11">
    <source>
        <dbReference type="Proteomes" id="UP000774000"/>
    </source>
</evidence>
<dbReference type="PROSITE" id="PS00974">
    <property type="entry name" value="MANNITOL_DHGENASE"/>
    <property type="match status" value="1"/>
</dbReference>
<feature type="binding site" evidence="7">
    <location>
        <begin position="4"/>
        <end position="15"/>
    </location>
    <ligand>
        <name>NAD(+)</name>
        <dbReference type="ChEBI" id="CHEBI:57540"/>
    </ligand>
</feature>
<dbReference type="RefSeq" id="WP_204702893.1">
    <property type="nucleotide sequence ID" value="NZ_JAFBDQ010000021.1"/>
</dbReference>
<name>A0A939BT79_9FIRM</name>
<dbReference type="Gene3D" id="3.40.50.720">
    <property type="entry name" value="NAD(P)-binding Rossmann-like Domain"/>
    <property type="match status" value="1"/>
</dbReference>
<dbReference type="PANTHER" id="PTHR30524:SF0">
    <property type="entry name" value="ALTRONATE OXIDOREDUCTASE-RELATED"/>
    <property type="match status" value="1"/>
</dbReference>
<comment type="catalytic activity">
    <reaction evidence="6 7">
        <text>D-mannitol 1-phosphate + NAD(+) = beta-D-fructose 6-phosphate + NADH + H(+)</text>
        <dbReference type="Rhea" id="RHEA:19661"/>
        <dbReference type="ChEBI" id="CHEBI:15378"/>
        <dbReference type="ChEBI" id="CHEBI:57540"/>
        <dbReference type="ChEBI" id="CHEBI:57634"/>
        <dbReference type="ChEBI" id="CHEBI:57945"/>
        <dbReference type="ChEBI" id="CHEBI:61381"/>
        <dbReference type="EC" id="1.1.1.17"/>
    </reaction>
</comment>
<evidence type="ECO:0000256" key="4">
    <source>
        <dbReference type="ARBA" id="ARBA00023002"/>
    </source>
</evidence>
<gene>
    <name evidence="7" type="primary">mtlD</name>
    <name evidence="10" type="ORF">JOC47_002830</name>
</gene>
<keyword evidence="5 7" id="KW-0520">NAD</keyword>
<proteinExistence type="inferred from homology"/>
<organism evidence="10 11">
    <name type="scientific">Halanaerobacter jeridensis</name>
    <dbReference type="NCBI Taxonomy" id="706427"/>
    <lineage>
        <taxon>Bacteria</taxon>
        <taxon>Bacillati</taxon>
        <taxon>Bacillota</taxon>
        <taxon>Clostridia</taxon>
        <taxon>Halanaerobiales</taxon>
        <taxon>Halobacteroidaceae</taxon>
        <taxon>Halanaerobacter</taxon>
    </lineage>
</organism>
<comment type="caution">
    <text evidence="10">The sequence shown here is derived from an EMBL/GenBank/DDBJ whole genome shotgun (WGS) entry which is preliminary data.</text>
</comment>
<evidence type="ECO:0000259" key="8">
    <source>
        <dbReference type="Pfam" id="PF01232"/>
    </source>
</evidence>
<dbReference type="NCBIfam" id="NF002646">
    <property type="entry name" value="PRK02318.1-2"/>
    <property type="match status" value="1"/>
</dbReference>
<evidence type="ECO:0000313" key="10">
    <source>
        <dbReference type="EMBL" id="MBM7557961.1"/>
    </source>
</evidence>
<dbReference type="NCBIfam" id="NF002652">
    <property type="entry name" value="PRK02318.2-5"/>
    <property type="match status" value="1"/>
</dbReference>
<dbReference type="GO" id="GO:0005829">
    <property type="term" value="C:cytosol"/>
    <property type="evidence" value="ECO:0007669"/>
    <property type="project" value="TreeGrafter"/>
</dbReference>
<dbReference type="InterPro" id="IPR013118">
    <property type="entry name" value="Mannitol_DH_C"/>
</dbReference>
<dbReference type="GO" id="GO:0008926">
    <property type="term" value="F:mannitol-1-phosphate 5-dehydrogenase activity"/>
    <property type="evidence" value="ECO:0007669"/>
    <property type="project" value="UniProtKB-UniRule"/>
</dbReference>
<dbReference type="PANTHER" id="PTHR30524">
    <property type="entry name" value="MANNITOL-1-PHOSPHATE 5-DEHYDROGENASE"/>
    <property type="match status" value="1"/>
</dbReference>
<dbReference type="SUPFAM" id="SSF48179">
    <property type="entry name" value="6-phosphogluconate dehydrogenase C-terminal domain-like"/>
    <property type="match status" value="1"/>
</dbReference>
<keyword evidence="11" id="KW-1185">Reference proteome</keyword>
<comment type="similarity">
    <text evidence="1 7">Belongs to the mannitol dehydrogenase family.</text>
</comment>
<protein>
    <recommendedName>
        <fullName evidence="3 7">Mannitol-1-phosphate 5-dehydrogenase</fullName>
        <ecNumber evidence="2 7">1.1.1.17</ecNumber>
    </recommendedName>
</protein>
<dbReference type="InterPro" id="IPR023027">
    <property type="entry name" value="Mannitol_DH_CS"/>
</dbReference>
<dbReference type="AlphaFoldDB" id="A0A939BT79"/>
<evidence type="ECO:0000256" key="1">
    <source>
        <dbReference type="ARBA" id="ARBA00006541"/>
    </source>
</evidence>